<dbReference type="EMBL" id="DVFO01000103">
    <property type="protein sequence ID" value="HIQ61828.1"/>
    <property type="molecule type" value="Genomic_DNA"/>
</dbReference>
<dbReference type="GO" id="GO:0008234">
    <property type="term" value="F:cysteine-type peptidase activity"/>
    <property type="evidence" value="ECO:0007669"/>
    <property type="project" value="UniProtKB-KW"/>
</dbReference>
<dbReference type="Gene3D" id="2.30.30.40">
    <property type="entry name" value="SH3 Domains"/>
    <property type="match status" value="4"/>
</dbReference>
<feature type="domain" description="NlpC/P60" evidence="7">
    <location>
        <begin position="328"/>
        <end position="458"/>
    </location>
</feature>
<dbReference type="InterPro" id="IPR052354">
    <property type="entry name" value="Cell_Wall_Dynamics_Protein"/>
</dbReference>
<feature type="signal peptide" evidence="5">
    <location>
        <begin position="1"/>
        <end position="27"/>
    </location>
</feature>
<dbReference type="InterPro" id="IPR000064">
    <property type="entry name" value="NLP_P60_dom"/>
</dbReference>
<evidence type="ECO:0000256" key="5">
    <source>
        <dbReference type="SAM" id="SignalP"/>
    </source>
</evidence>
<dbReference type="PANTHER" id="PTHR34408">
    <property type="entry name" value="FAMILY PROTEIN, PUTATIVE-RELATED"/>
    <property type="match status" value="1"/>
</dbReference>
<keyword evidence="2" id="KW-0645">Protease</keyword>
<keyword evidence="3" id="KW-0378">Hydrolase</keyword>
<dbReference type="GO" id="GO:0006508">
    <property type="term" value="P:proteolysis"/>
    <property type="evidence" value="ECO:0007669"/>
    <property type="project" value="UniProtKB-KW"/>
</dbReference>
<keyword evidence="5" id="KW-0732">Signal</keyword>
<comment type="similarity">
    <text evidence="1">Belongs to the peptidase C40 family.</text>
</comment>
<feature type="domain" description="SH3b" evidence="6">
    <location>
        <begin position="174"/>
        <end position="238"/>
    </location>
</feature>
<evidence type="ECO:0000313" key="9">
    <source>
        <dbReference type="Proteomes" id="UP000886879"/>
    </source>
</evidence>
<name>A0A9D0YW01_9FIRM</name>
<dbReference type="PANTHER" id="PTHR34408:SF1">
    <property type="entry name" value="GLYCOSYL HYDROLASE FAMILY 19 DOMAIN-CONTAINING PROTEIN HI_1415"/>
    <property type="match status" value="1"/>
</dbReference>
<feature type="domain" description="SH3b" evidence="6">
    <location>
        <begin position="98"/>
        <end position="161"/>
    </location>
</feature>
<feature type="chain" id="PRO_5039095993" evidence="5">
    <location>
        <begin position="28"/>
        <end position="458"/>
    </location>
</feature>
<dbReference type="AlphaFoldDB" id="A0A9D0YW01"/>
<feature type="domain" description="SH3b" evidence="6">
    <location>
        <begin position="29"/>
        <end position="91"/>
    </location>
</feature>
<dbReference type="InterPro" id="IPR038765">
    <property type="entry name" value="Papain-like_cys_pep_sf"/>
</dbReference>
<evidence type="ECO:0000259" key="6">
    <source>
        <dbReference type="PROSITE" id="PS51781"/>
    </source>
</evidence>
<feature type="domain" description="SH3b" evidence="6">
    <location>
        <begin position="254"/>
        <end position="316"/>
    </location>
</feature>
<organism evidence="8 9">
    <name type="scientific">Candidatus Enterenecus faecium</name>
    <dbReference type="NCBI Taxonomy" id="2840780"/>
    <lineage>
        <taxon>Bacteria</taxon>
        <taxon>Bacillati</taxon>
        <taxon>Bacillota</taxon>
        <taxon>Clostridia</taxon>
        <taxon>Eubacteriales</taxon>
        <taxon>Candidatus Enterenecus</taxon>
    </lineage>
</organism>
<gene>
    <name evidence="8" type="ORF">IAD31_09595</name>
</gene>
<dbReference type="PROSITE" id="PS51781">
    <property type="entry name" value="SH3B"/>
    <property type="match status" value="4"/>
</dbReference>
<dbReference type="Gene3D" id="3.90.1720.10">
    <property type="entry name" value="endopeptidase domain like (from Nostoc punctiforme)"/>
    <property type="match status" value="1"/>
</dbReference>
<dbReference type="InterPro" id="IPR003646">
    <property type="entry name" value="SH3-like_bac-type"/>
</dbReference>
<evidence type="ECO:0000259" key="7">
    <source>
        <dbReference type="PROSITE" id="PS51935"/>
    </source>
</evidence>
<evidence type="ECO:0000313" key="8">
    <source>
        <dbReference type="EMBL" id="HIQ61828.1"/>
    </source>
</evidence>
<dbReference type="SUPFAM" id="SSF54001">
    <property type="entry name" value="Cysteine proteinases"/>
    <property type="match status" value="1"/>
</dbReference>
<evidence type="ECO:0000256" key="4">
    <source>
        <dbReference type="ARBA" id="ARBA00022807"/>
    </source>
</evidence>
<evidence type="ECO:0000256" key="2">
    <source>
        <dbReference type="ARBA" id="ARBA00022670"/>
    </source>
</evidence>
<comment type="caution">
    <text evidence="8">The sequence shown here is derived from an EMBL/GenBank/DDBJ whole genome shotgun (WGS) entry which is preliminary data.</text>
</comment>
<accession>A0A9D0YW01</accession>
<dbReference type="Pfam" id="PF00877">
    <property type="entry name" value="NLPC_P60"/>
    <property type="match status" value="1"/>
</dbReference>
<proteinExistence type="inferred from homology"/>
<reference evidence="8" key="1">
    <citation type="submission" date="2020-10" db="EMBL/GenBank/DDBJ databases">
        <authorList>
            <person name="Gilroy R."/>
        </authorList>
    </citation>
    <scope>NUCLEOTIDE SEQUENCE</scope>
    <source>
        <strain evidence="8">ChiGjej2B2-12916</strain>
    </source>
</reference>
<dbReference type="PROSITE" id="PS51935">
    <property type="entry name" value="NLPC_P60"/>
    <property type="match status" value="1"/>
</dbReference>
<dbReference type="Pfam" id="PF08239">
    <property type="entry name" value="SH3_3"/>
    <property type="match status" value="4"/>
</dbReference>
<reference evidence="8" key="2">
    <citation type="journal article" date="2021" name="PeerJ">
        <title>Extensive microbial diversity within the chicken gut microbiome revealed by metagenomics and culture.</title>
        <authorList>
            <person name="Gilroy R."/>
            <person name="Ravi A."/>
            <person name="Getino M."/>
            <person name="Pursley I."/>
            <person name="Horton D.L."/>
            <person name="Alikhan N.F."/>
            <person name="Baker D."/>
            <person name="Gharbi K."/>
            <person name="Hall N."/>
            <person name="Watson M."/>
            <person name="Adriaenssens E.M."/>
            <person name="Foster-Nyarko E."/>
            <person name="Jarju S."/>
            <person name="Secka A."/>
            <person name="Antonio M."/>
            <person name="Oren A."/>
            <person name="Chaudhuri R.R."/>
            <person name="La Ragione R."/>
            <person name="Hildebrand F."/>
            <person name="Pallen M.J."/>
        </authorList>
    </citation>
    <scope>NUCLEOTIDE SEQUENCE</scope>
    <source>
        <strain evidence="8">ChiGjej2B2-12916</strain>
    </source>
</reference>
<evidence type="ECO:0000256" key="1">
    <source>
        <dbReference type="ARBA" id="ARBA00007074"/>
    </source>
</evidence>
<keyword evidence="4" id="KW-0788">Thiol protease</keyword>
<evidence type="ECO:0000256" key="3">
    <source>
        <dbReference type="ARBA" id="ARBA00022801"/>
    </source>
</evidence>
<dbReference type="Proteomes" id="UP000886879">
    <property type="component" value="Unassembled WGS sequence"/>
</dbReference>
<protein>
    <submittedName>
        <fullName evidence="8">SH3 domain-containing protein</fullName>
    </submittedName>
</protein>
<dbReference type="SMART" id="SM00287">
    <property type="entry name" value="SH3b"/>
    <property type="match status" value="4"/>
</dbReference>
<sequence length="458" mass="47517">MHSKKGLIKVAAITGLALVMTTGIAMASIGTGTVTADALRLRSQANTNSSILTLAPHNSVVTLLEELDGWYKVSYGDQVGYMSADWLDVTLTGSEAVVGQCTVTADALHVRSGAGTGYASKGLVYKGTTLIIQEDCGNGWYKITGAGYSGYVSAEWVKVSGSSGGSDSGSSNPIGTGTVNTACLNVRSGAGTGYSRVGYLYNGNSVSILADCGNGWYKISYGSGSAFVCAEYITWNDGNSGNSGGSDSGSSDTQSIGTITADALNVRSGAGTGYSRLGLLYKGNSVTILGSSNGWYKISYKNGVGYVSAEYVSIKDGGNNGGGNSSTSSIGEQAVALAKQQLGKPYVYGAAGPNSFDCSGLFYYVFNQLGVSIARGSSSQYYNSGRFVSVDEMQPGDLVYIFDSKYDYSGGTLPTTHVLMYIGDNTVLHASTTSNTVRTDTLFGGYYGNYVVAVKRMG</sequence>